<keyword evidence="2" id="KW-1185">Reference proteome</keyword>
<evidence type="ECO:0000313" key="1">
    <source>
        <dbReference type="EMBL" id="MBH5388563.1"/>
    </source>
</evidence>
<gene>
    <name evidence="1" type="ORF">H1B27_20070</name>
</gene>
<organism evidence="1 2">
    <name type="scientific">Bradyrhizobium diversitatis</name>
    <dbReference type="NCBI Taxonomy" id="2755406"/>
    <lineage>
        <taxon>Bacteria</taxon>
        <taxon>Pseudomonadati</taxon>
        <taxon>Pseudomonadota</taxon>
        <taxon>Alphaproteobacteria</taxon>
        <taxon>Hyphomicrobiales</taxon>
        <taxon>Nitrobacteraceae</taxon>
        <taxon>Bradyrhizobium</taxon>
    </lineage>
</organism>
<reference evidence="1 2" key="1">
    <citation type="submission" date="2020-07" db="EMBL/GenBank/DDBJ databases">
        <title>Bradyrhizobium diversity isolated from nodules of indigenous legumes of Western Australia.</title>
        <authorList>
            <person name="Klepa M.S."/>
        </authorList>
    </citation>
    <scope>NUCLEOTIDE SEQUENCE [LARGE SCALE GENOMIC DNA]</scope>
    <source>
        <strain evidence="1 2">CNPSo 4019</strain>
    </source>
</reference>
<comment type="caution">
    <text evidence="1">The sequence shown here is derived from an EMBL/GenBank/DDBJ whole genome shotgun (WGS) entry which is preliminary data.</text>
</comment>
<protein>
    <submittedName>
        <fullName evidence="1">Nitrate reductase</fullName>
    </submittedName>
</protein>
<sequence>MSKTAFALGRRIQRTGYPEAVQHLKLQTQKLLGLSDGVTISVSELSCREAGCHDVETVVAILREGEKPTIARVHKPIPDVSLQELQAAFERALVPKPPGEP</sequence>
<name>A0ABS0P5P9_9BRAD</name>
<dbReference type="Proteomes" id="UP001194539">
    <property type="component" value="Unassembled WGS sequence"/>
</dbReference>
<dbReference type="RefSeq" id="WP_197967243.1">
    <property type="nucleotide sequence ID" value="NZ_JACEGD010000017.1"/>
</dbReference>
<dbReference type="EMBL" id="JACEGD010000017">
    <property type="protein sequence ID" value="MBH5388563.1"/>
    <property type="molecule type" value="Genomic_DNA"/>
</dbReference>
<accession>A0ABS0P5P9</accession>
<proteinExistence type="predicted"/>
<evidence type="ECO:0000313" key="2">
    <source>
        <dbReference type="Proteomes" id="UP001194539"/>
    </source>
</evidence>